<gene>
    <name evidence="1" type="ORF">SDC9_113161</name>
</gene>
<dbReference type="AlphaFoldDB" id="A0A645BWX9"/>
<comment type="caution">
    <text evidence="1">The sequence shown here is derived from an EMBL/GenBank/DDBJ whole genome shotgun (WGS) entry which is preliminary data.</text>
</comment>
<protein>
    <submittedName>
        <fullName evidence="1">Uncharacterized protein</fullName>
    </submittedName>
</protein>
<organism evidence="1">
    <name type="scientific">bioreactor metagenome</name>
    <dbReference type="NCBI Taxonomy" id="1076179"/>
    <lineage>
        <taxon>unclassified sequences</taxon>
        <taxon>metagenomes</taxon>
        <taxon>ecological metagenomes</taxon>
    </lineage>
</organism>
<accession>A0A645BWX9</accession>
<sequence>MVWPADPYAPRRHAAGRLRLLAVTSEKPRGMTALRCPAAGRLAVPGRLAVAGRVGDARTGVGPAGIGPVDVPIIAG</sequence>
<reference evidence="1" key="1">
    <citation type="submission" date="2019-08" db="EMBL/GenBank/DDBJ databases">
        <authorList>
            <person name="Kucharzyk K."/>
            <person name="Murdoch R.W."/>
            <person name="Higgins S."/>
            <person name="Loffler F."/>
        </authorList>
    </citation>
    <scope>NUCLEOTIDE SEQUENCE</scope>
</reference>
<dbReference type="EMBL" id="VSSQ01020970">
    <property type="protein sequence ID" value="MPM66254.1"/>
    <property type="molecule type" value="Genomic_DNA"/>
</dbReference>
<proteinExistence type="predicted"/>
<evidence type="ECO:0000313" key="1">
    <source>
        <dbReference type="EMBL" id="MPM66254.1"/>
    </source>
</evidence>
<name>A0A645BWX9_9ZZZZ</name>